<evidence type="ECO:0000256" key="1">
    <source>
        <dbReference type="SAM" id="MobiDB-lite"/>
    </source>
</evidence>
<proteinExistence type="predicted"/>
<evidence type="ECO:0000313" key="3">
    <source>
        <dbReference type="Proteomes" id="UP001187192"/>
    </source>
</evidence>
<protein>
    <submittedName>
        <fullName evidence="2">Uncharacterized protein</fullName>
    </submittedName>
</protein>
<dbReference type="AlphaFoldDB" id="A0AA88DBY2"/>
<reference evidence="2" key="1">
    <citation type="submission" date="2023-07" db="EMBL/GenBank/DDBJ databases">
        <title>draft genome sequence of fig (Ficus carica).</title>
        <authorList>
            <person name="Takahashi T."/>
            <person name="Nishimura K."/>
        </authorList>
    </citation>
    <scope>NUCLEOTIDE SEQUENCE</scope>
</reference>
<sequence>MKITMEMEIECRRSPCLISLRMEIRISKASQMPSPELADEAPTPSLAPSLSTVEDPGLSSHRHYRSLTVAVFAATCEFVRSQKPVTTHVSPSRHCDPSPHSQKPPV</sequence>
<dbReference type="EMBL" id="BTGU01000031">
    <property type="protein sequence ID" value="GMN49542.1"/>
    <property type="molecule type" value="Genomic_DNA"/>
</dbReference>
<feature type="region of interest" description="Disordered" evidence="1">
    <location>
        <begin position="30"/>
        <end position="59"/>
    </location>
</feature>
<name>A0AA88DBY2_FICCA</name>
<feature type="region of interest" description="Disordered" evidence="1">
    <location>
        <begin position="83"/>
        <end position="106"/>
    </location>
</feature>
<accession>A0AA88DBY2</accession>
<keyword evidence="3" id="KW-1185">Reference proteome</keyword>
<dbReference type="Proteomes" id="UP001187192">
    <property type="component" value="Unassembled WGS sequence"/>
</dbReference>
<evidence type="ECO:0000313" key="2">
    <source>
        <dbReference type="EMBL" id="GMN49542.1"/>
    </source>
</evidence>
<organism evidence="2 3">
    <name type="scientific">Ficus carica</name>
    <name type="common">Common fig</name>
    <dbReference type="NCBI Taxonomy" id="3494"/>
    <lineage>
        <taxon>Eukaryota</taxon>
        <taxon>Viridiplantae</taxon>
        <taxon>Streptophyta</taxon>
        <taxon>Embryophyta</taxon>
        <taxon>Tracheophyta</taxon>
        <taxon>Spermatophyta</taxon>
        <taxon>Magnoliopsida</taxon>
        <taxon>eudicotyledons</taxon>
        <taxon>Gunneridae</taxon>
        <taxon>Pentapetalae</taxon>
        <taxon>rosids</taxon>
        <taxon>fabids</taxon>
        <taxon>Rosales</taxon>
        <taxon>Moraceae</taxon>
        <taxon>Ficeae</taxon>
        <taxon>Ficus</taxon>
    </lineage>
</organism>
<comment type="caution">
    <text evidence="2">The sequence shown here is derived from an EMBL/GenBank/DDBJ whole genome shotgun (WGS) entry which is preliminary data.</text>
</comment>
<gene>
    <name evidence="2" type="ORF">TIFTF001_018698</name>
</gene>